<reference evidence="10 11" key="1">
    <citation type="journal article" date="2000" name="Nature">
        <title>The genome sequence of the thermoacidophilic scavenger Thermoplasma acidophilum.</title>
        <authorList>
            <person name="Ruepp A."/>
            <person name="Graml W."/>
            <person name="Santos-Martinez M.L."/>
            <person name="Koretke K.K."/>
            <person name="Volker C."/>
            <person name="Mewes H.W."/>
            <person name="Frishman D."/>
            <person name="Stocker S."/>
            <person name="Lupas A.N."/>
            <person name="Baumeister W."/>
        </authorList>
    </citation>
    <scope>NUCLEOTIDE SEQUENCE [LARGE SCALE GENOMIC DNA]</scope>
    <source>
        <strain evidence="11">ATCC 25905 / DSM 1728 / JCM 9062 / NBRC 15155 / AMRC-C165</strain>
    </source>
</reference>
<dbReference type="InterPro" id="IPR013985">
    <property type="entry name" value="Ald_Fedxn_OxRdtase_dom3"/>
</dbReference>
<dbReference type="Pfam" id="PF01314">
    <property type="entry name" value="AFOR_C"/>
    <property type="match status" value="1"/>
</dbReference>
<organism evidence="10 11">
    <name type="scientific">Thermoplasma acidophilum (strain ATCC 25905 / DSM 1728 / JCM 9062 / NBRC 15155 / AMRC-C165)</name>
    <dbReference type="NCBI Taxonomy" id="273075"/>
    <lineage>
        <taxon>Archaea</taxon>
        <taxon>Methanobacteriati</taxon>
        <taxon>Thermoplasmatota</taxon>
        <taxon>Thermoplasmata</taxon>
        <taxon>Thermoplasmatales</taxon>
        <taxon>Thermoplasmataceae</taxon>
        <taxon>Thermoplasma</taxon>
    </lineage>
</organism>
<dbReference type="InterPro" id="IPR013983">
    <property type="entry name" value="Ald_Fedxn_OxRdtase_N"/>
</dbReference>
<protein>
    <submittedName>
        <fullName evidence="10">Tungstealdehyde ferredoxaldehyde ferredoxin oxidoreductase related protein</fullName>
    </submittedName>
</protein>
<dbReference type="InterPro" id="IPR051919">
    <property type="entry name" value="W-dependent_AOR"/>
</dbReference>
<dbReference type="Gene3D" id="1.10.569.10">
    <property type="entry name" value="Aldehyde Ferredoxin Oxidoreductase Protein, subunit A, domain 2"/>
    <property type="match status" value="1"/>
</dbReference>
<dbReference type="GO" id="GO:0016625">
    <property type="term" value="F:oxidoreductase activity, acting on the aldehyde or oxo group of donors, iron-sulfur protein as acceptor"/>
    <property type="evidence" value="ECO:0007669"/>
    <property type="project" value="InterPro"/>
</dbReference>
<dbReference type="Gene3D" id="1.10.599.10">
    <property type="entry name" value="Aldehyde Ferredoxin Oxidoreductase Protein, subunit A, domain 3"/>
    <property type="match status" value="1"/>
</dbReference>
<dbReference type="InterPro" id="IPR013984">
    <property type="entry name" value="Ald_Fedxn_OxRdtase_dom2"/>
</dbReference>
<dbReference type="SUPFAM" id="SSF56228">
    <property type="entry name" value="Aldehyde ferredoxin oxidoreductase, N-terminal domain"/>
    <property type="match status" value="1"/>
</dbReference>
<dbReference type="Pfam" id="PF02730">
    <property type="entry name" value="AFOR_N"/>
    <property type="match status" value="1"/>
</dbReference>
<comment type="similarity">
    <text evidence="2">Belongs to the AOR/FOR family.</text>
</comment>
<dbReference type="SMART" id="SM00790">
    <property type="entry name" value="AFOR_N"/>
    <property type="match status" value="1"/>
</dbReference>
<keyword evidence="4" id="KW-0479">Metal-binding</keyword>
<comment type="cofactor">
    <cofactor evidence="8">
        <name>tungstopterin</name>
        <dbReference type="ChEBI" id="CHEBI:30402"/>
    </cofactor>
</comment>
<dbReference type="GO" id="GO:0051539">
    <property type="term" value="F:4 iron, 4 sulfur cluster binding"/>
    <property type="evidence" value="ECO:0007669"/>
    <property type="project" value="UniProtKB-KW"/>
</dbReference>
<dbReference type="RefSeq" id="WP_010901550.1">
    <property type="nucleotide sequence ID" value="NC_002578.1"/>
</dbReference>
<dbReference type="STRING" id="273075.gene:9572364"/>
<dbReference type="GO" id="GO:0009055">
    <property type="term" value="F:electron transfer activity"/>
    <property type="evidence" value="ECO:0007669"/>
    <property type="project" value="InterPro"/>
</dbReference>
<evidence type="ECO:0000256" key="4">
    <source>
        <dbReference type="ARBA" id="ARBA00022723"/>
    </source>
</evidence>
<evidence type="ECO:0000256" key="1">
    <source>
        <dbReference type="ARBA" id="ARBA00001966"/>
    </source>
</evidence>
<evidence type="ECO:0000256" key="3">
    <source>
        <dbReference type="ARBA" id="ARBA00022485"/>
    </source>
</evidence>
<dbReference type="InterPro" id="IPR001203">
    <property type="entry name" value="OxRdtase_Ald_Fedxn_C"/>
</dbReference>
<dbReference type="Gene3D" id="3.60.9.10">
    <property type="entry name" value="Aldehyde ferredoxin oxidoreductase, N-terminal domain"/>
    <property type="match status" value="1"/>
</dbReference>
<dbReference type="HOGENOM" id="CLU_020364_1_0_2"/>
<dbReference type="EnsemblBacteria" id="CAC12268">
    <property type="protein sequence ID" value="CAC12268"/>
    <property type="gene ID" value="CAC12268"/>
</dbReference>
<evidence type="ECO:0000256" key="8">
    <source>
        <dbReference type="ARBA" id="ARBA00049934"/>
    </source>
</evidence>
<dbReference type="GO" id="GO:0046872">
    <property type="term" value="F:metal ion binding"/>
    <property type="evidence" value="ECO:0007669"/>
    <property type="project" value="UniProtKB-KW"/>
</dbReference>
<dbReference type="eggNOG" id="arCOG00709">
    <property type="taxonomic scope" value="Archaea"/>
</dbReference>
<evidence type="ECO:0000256" key="7">
    <source>
        <dbReference type="ARBA" id="ARBA00023014"/>
    </source>
</evidence>
<dbReference type="InterPro" id="IPR036503">
    <property type="entry name" value="Ald_Fedxn_OxRdtase_N_sf"/>
</dbReference>
<dbReference type="PANTHER" id="PTHR30038">
    <property type="entry name" value="ALDEHYDE FERREDOXIN OXIDOREDUCTASE"/>
    <property type="match status" value="1"/>
</dbReference>
<keyword evidence="5" id="KW-0560">Oxidoreductase</keyword>
<evidence type="ECO:0000259" key="9">
    <source>
        <dbReference type="SMART" id="SM00790"/>
    </source>
</evidence>
<dbReference type="Proteomes" id="UP000001024">
    <property type="component" value="Chromosome"/>
</dbReference>
<name>Q9HJ31_THEAC</name>
<dbReference type="InterPro" id="IPR036021">
    <property type="entry name" value="Tungsten_al_ferr_oxy-like_C"/>
</dbReference>
<gene>
    <name evidence="10" type="ordered locus">Ta1142</name>
</gene>
<comment type="cofactor">
    <cofactor evidence="1">
        <name>[4Fe-4S] cluster</name>
        <dbReference type="ChEBI" id="CHEBI:49883"/>
    </cofactor>
</comment>
<dbReference type="EMBL" id="AL445066">
    <property type="protein sequence ID" value="CAC12268.1"/>
    <property type="molecule type" value="Genomic_DNA"/>
</dbReference>
<evidence type="ECO:0000256" key="5">
    <source>
        <dbReference type="ARBA" id="ARBA00023002"/>
    </source>
</evidence>
<keyword evidence="7" id="KW-0411">Iron-sulfur</keyword>
<evidence type="ECO:0000256" key="6">
    <source>
        <dbReference type="ARBA" id="ARBA00023004"/>
    </source>
</evidence>
<keyword evidence="6" id="KW-0408">Iron</keyword>
<keyword evidence="11" id="KW-1185">Reference proteome</keyword>
<dbReference type="KEGG" id="tac:Ta1142"/>
<dbReference type="InParanoid" id="Q9HJ31"/>
<evidence type="ECO:0000313" key="11">
    <source>
        <dbReference type="Proteomes" id="UP000001024"/>
    </source>
</evidence>
<accession>Q9HJ31</accession>
<sequence length="623" mass="68316">MYGFNGKILWADLTNEKMWVEEIPEDIYKKYLGGVGLGAYILNREIKGNIDALGPDNILGFITGLFNSHNAPLGGRLEVVAKSPMTGTWGDSNCGGKFAPELKNTGFDALFVKGIAKRPVYIKIVDDKYSIEDASNLWGKDAYETETELKKIDPKGQAMVIGVPGEKMLYAAAIMNEYGRAAGRSGLAAVMGSKKLKGIFARGTKKIPVYDEKMLMETIKKAQIQFRNSMNLVNPWHMFGTTQITESSHLNGDTPIKNWAGVGIVDFGEENAKKISGEEIRKDVLKSYGCAQCTLACGGHVKRETRYGTVEGHRLEYEGTGAFGGLNLIADLDAMSMSFELCNRYGLDIITTGAVIAFANELYERGILTEKDIGFKIGFGNPDAEVKLTELIGKGEGIGRILGMGQRYAAKVIGKGAEESAMEIGGQDLPMHDPRLMPSLGNTYISDATPGRHTAGGIGFNEGFELVLPFKHKDSWTKIPRYEYHGKAYWQLLSVAGQEILNSTGMCLFSTNIWPNSYPYTELIKAITGWDMTEDDLVNIGWRIQIARHVFSAKQGINQYEIKPPGRVMGYPPLKAGPTAGVSIDYETLRNEYLSQLGLARDGKPNPEVIKKLGIEPELVAGI</sequence>
<dbReference type="PaxDb" id="273075-Ta1142"/>
<keyword evidence="3" id="KW-0004">4Fe-4S</keyword>
<evidence type="ECO:0000313" key="10">
    <source>
        <dbReference type="EMBL" id="CAC12268.1"/>
    </source>
</evidence>
<proteinExistence type="inferred from homology"/>
<dbReference type="PANTHER" id="PTHR30038:SF0">
    <property type="entry name" value="TUNGSTEN-CONTAINING ALDEHYDE FERREDOXIN OXIDOREDUCTASE"/>
    <property type="match status" value="1"/>
</dbReference>
<dbReference type="AlphaFoldDB" id="Q9HJ31"/>
<evidence type="ECO:0000256" key="2">
    <source>
        <dbReference type="ARBA" id="ARBA00011032"/>
    </source>
</evidence>
<dbReference type="SUPFAM" id="SSF48310">
    <property type="entry name" value="Aldehyde ferredoxin oxidoreductase, C-terminal domains"/>
    <property type="match status" value="1"/>
</dbReference>
<dbReference type="OrthoDB" id="30771at2157"/>
<feature type="domain" description="Aldehyde ferredoxin oxidoreductase N-terminal" evidence="9">
    <location>
        <begin position="4"/>
        <end position="205"/>
    </location>
</feature>